<proteinExistence type="predicted"/>
<evidence type="ECO:0000256" key="1">
    <source>
        <dbReference type="SAM" id="MobiDB-lite"/>
    </source>
</evidence>
<feature type="region of interest" description="Disordered" evidence="1">
    <location>
        <begin position="1"/>
        <end position="23"/>
    </location>
</feature>
<evidence type="ECO:0000313" key="3">
    <source>
        <dbReference type="Proteomes" id="UP001589838"/>
    </source>
</evidence>
<protein>
    <recommendedName>
        <fullName evidence="4">Transposase</fullName>
    </recommendedName>
</protein>
<sequence length="52" mass="5771">MSINSRSKGVRKEGKYATQPANETEVNTITLGDMALEKAVRNQNRHLKEGAQ</sequence>
<dbReference type="Proteomes" id="UP001589838">
    <property type="component" value="Unassembled WGS sequence"/>
</dbReference>
<name>A0ABV6K7Q9_9BACI</name>
<dbReference type="RefSeq" id="WP_335963155.1">
    <property type="nucleotide sequence ID" value="NZ_JAXBLX010000043.1"/>
</dbReference>
<reference evidence="2 3" key="1">
    <citation type="submission" date="2024-09" db="EMBL/GenBank/DDBJ databases">
        <authorList>
            <person name="Sun Q."/>
            <person name="Mori K."/>
        </authorList>
    </citation>
    <scope>NUCLEOTIDE SEQUENCE [LARGE SCALE GENOMIC DNA]</scope>
    <source>
        <strain evidence="2 3">NCAIM B.02610</strain>
    </source>
</reference>
<evidence type="ECO:0000313" key="2">
    <source>
        <dbReference type="EMBL" id="MFC0469347.1"/>
    </source>
</evidence>
<dbReference type="EMBL" id="JBHLUX010000005">
    <property type="protein sequence ID" value="MFC0469347.1"/>
    <property type="molecule type" value="Genomic_DNA"/>
</dbReference>
<evidence type="ECO:0008006" key="4">
    <source>
        <dbReference type="Google" id="ProtNLM"/>
    </source>
</evidence>
<comment type="caution">
    <text evidence="2">The sequence shown here is derived from an EMBL/GenBank/DDBJ whole genome shotgun (WGS) entry which is preliminary data.</text>
</comment>
<gene>
    <name evidence="2" type="ORF">ACFFHM_02035</name>
</gene>
<accession>A0ABV6K7Q9</accession>
<organism evidence="2 3">
    <name type="scientific">Halalkalibacter kiskunsagensis</name>
    <dbReference type="NCBI Taxonomy" id="1548599"/>
    <lineage>
        <taxon>Bacteria</taxon>
        <taxon>Bacillati</taxon>
        <taxon>Bacillota</taxon>
        <taxon>Bacilli</taxon>
        <taxon>Bacillales</taxon>
        <taxon>Bacillaceae</taxon>
        <taxon>Halalkalibacter</taxon>
    </lineage>
</organism>
<keyword evidence="3" id="KW-1185">Reference proteome</keyword>